<accession>A0A841JTY5</accession>
<sequence length="199" mass="22869">MESLVLNLQSKNQITDYMKDNHMVPYERGIFLEMIAVIEAGNQIQLDWFRSFGDTFRTIIMNVYAYRKGLEFGFTEISFDKYGWFERPIFLDQEELTFGDTSRYGNYSTIKLGVGANRIWTYAISYSYGVAGGGYGLSVYGKQFKNRLDALTVTLNDLKSKMVSRIGSTDTINYKQPIILATLRDIDKAQINMVQLTLF</sequence>
<dbReference type="AlphaFoldDB" id="A0A841JTY5"/>
<name>A0A841JTY5_9SPHI</name>
<dbReference type="RefSeq" id="WP_183590134.1">
    <property type="nucleotide sequence ID" value="NZ_JACHCA010000029.1"/>
</dbReference>
<evidence type="ECO:0000313" key="2">
    <source>
        <dbReference type="Proteomes" id="UP000548326"/>
    </source>
</evidence>
<proteinExistence type="predicted"/>
<evidence type="ECO:0000313" key="1">
    <source>
        <dbReference type="EMBL" id="MBB6131725.1"/>
    </source>
</evidence>
<protein>
    <submittedName>
        <fullName evidence="1">Uncharacterized protein</fullName>
    </submittedName>
</protein>
<dbReference type="EMBL" id="JACHCA010000029">
    <property type="protein sequence ID" value="MBB6131725.1"/>
    <property type="molecule type" value="Genomic_DNA"/>
</dbReference>
<organism evidence="1 2">
    <name type="scientific">Mucilaginibacter lappiensis</name>
    <dbReference type="NCBI Taxonomy" id="354630"/>
    <lineage>
        <taxon>Bacteria</taxon>
        <taxon>Pseudomonadati</taxon>
        <taxon>Bacteroidota</taxon>
        <taxon>Sphingobacteriia</taxon>
        <taxon>Sphingobacteriales</taxon>
        <taxon>Sphingobacteriaceae</taxon>
        <taxon>Mucilaginibacter</taxon>
    </lineage>
</organism>
<reference evidence="1 2" key="1">
    <citation type="submission" date="2020-08" db="EMBL/GenBank/DDBJ databases">
        <title>Genomic Encyclopedia of Type Strains, Phase IV (KMG-V): Genome sequencing to study the core and pangenomes of soil and plant-associated prokaryotes.</title>
        <authorList>
            <person name="Whitman W."/>
        </authorList>
    </citation>
    <scope>NUCLEOTIDE SEQUENCE [LARGE SCALE GENOMIC DNA]</scope>
    <source>
        <strain evidence="1 2">MP601</strain>
    </source>
</reference>
<gene>
    <name evidence="1" type="ORF">HDF22_005876</name>
</gene>
<comment type="caution">
    <text evidence="1">The sequence shown here is derived from an EMBL/GenBank/DDBJ whole genome shotgun (WGS) entry which is preliminary data.</text>
</comment>
<dbReference type="Proteomes" id="UP000548326">
    <property type="component" value="Unassembled WGS sequence"/>
</dbReference>